<keyword evidence="2" id="KW-0902">Two-component regulatory system</keyword>
<dbReference type="Pfam" id="PF00486">
    <property type="entry name" value="Trans_reg_C"/>
    <property type="match status" value="1"/>
</dbReference>
<dbReference type="PANTHER" id="PTHR48111">
    <property type="entry name" value="REGULATOR OF RPOS"/>
    <property type="match status" value="1"/>
</dbReference>
<evidence type="ECO:0000256" key="2">
    <source>
        <dbReference type="ARBA" id="ARBA00023012"/>
    </source>
</evidence>
<dbReference type="SMART" id="SM00862">
    <property type="entry name" value="Trans_reg_C"/>
    <property type="match status" value="1"/>
</dbReference>
<dbReference type="InterPro" id="IPR036388">
    <property type="entry name" value="WH-like_DNA-bd_sf"/>
</dbReference>
<evidence type="ECO:0000313" key="10">
    <source>
        <dbReference type="Proteomes" id="UP001242368"/>
    </source>
</evidence>
<evidence type="ECO:0000256" key="4">
    <source>
        <dbReference type="PROSITE-ProRule" id="PRU00169"/>
    </source>
</evidence>
<dbReference type="EMBL" id="JAUFQU010000001">
    <property type="protein sequence ID" value="MDN3707835.1"/>
    <property type="molecule type" value="Genomic_DNA"/>
</dbReference>
<keyword evidence="1 4" id="KW-0597">Phosphoprotein</keyword>
<dbReference type="EMBL" id="JAUFQU010000037">
    <property type="protein sequence ID" value="MDN3709478.1"/>
    <property type="molecule type" value="Genomic_DNA"/>
</dbReference>
<dbReference type="RefSeq" id="WP_290363787.1">
    <property type="nucleotide sequence ID" value="NZ_JAUFQU010000001.1"/>
</dbReference>
<evidence type="ECO:0000259" key="6">
    <source>
        <dbReference type="PROSITE" id="PS50110"/>
    </source>
</evidence>
<evidence type="ECO:0000256" key="1">
    <source>
        <dbReference type="ARBA" id="ARBA00022553"/>
    </source>
</evidence>
<feature type="DNA-binding region" description="OmpR/PhoB-type" evidence="5">
    <location>
        <begin position="130"/>
        <end position="227"/>
    </location>
</feature>
<dbReference type="Gene3D" id="3.40.50.2300">
    <property type="match status" value="1"/>
</dbReference>
<evidence type="ECO:0000259" key="7">
    <source>
        <dbReference type="PROSITE" id="PS51755"/>
    </source>
</evidence>
<feature type="modified residue" description="4-aspartylphosphate" evidence="4">
    <location>
        <position position="52"/>
    </location>
</feature>
<dbReference type="InterPro" id="IPR001789">
    <property type="entry name" value="Sig_transdc_resp-reg_receiver"/>
</dbReference>
<dbReference type="InterPro" id="IPR001867">
    <property type="entry name" value="OmpR/PhoB-type_DNA-bd"/>
</dbReference>
<dbReference type="Pfam" id="PF00072">
    <property type="entry name" value="Response_reg"/>
    <property type="match status" value="1"/>
</dbReference>
<name>A0ABT8D0U0_9FLAO</name>
<dbReference type="Proteomes" id="UP001242368">
    <property type="component" value="Unassembled WGS sequence"/>
</dbReference>
<dbReference type="Gene3D" id="1.10.10.10">
    <property type="entry name" value="Winged helix-like DNA-binding domain superfamily/Winged helix DNA-binding domain"/>
    <property type="match status" value="1"/>
</dbReference>
<keyword evidence="3 5" id="KW-0238">DNA-binding</keyword>
<evidence type="ECO:0000313" key="8">
    <source>
        <dbReference type="EMBL" id="MDN3707835.1"/>
    </source>
</evidence>
<comment type="caution">
    <text evidence="9">The sequence shown here is derived from an EMBL/GenBank/DDBJ whole genome shotgun (WGS) entry which is preliminary data.</text>
</comment>
<dbReference type="CDD" id="cd00383">
    <property type="entry name" value="trans_reg_C"/>
    <property type="match status" value="1"/>
</dbReference>
<reference evidence="9" key="3">
    <citation type="submission" date="2023-06" db="EMBL/GenBank/DDBJ databases">
        <authorList>
            <person name="Lucena T."/>
            <person name="Sun Q."/>
        </authorList>
    </citation>
    <scope>NUCLEOTIDE SEQUENCE</scope>
    <source>
        <strain evidence="9">CECT 7184</strain>
    </source>
</reference>
<dbReference type="CDD" id="cd17574">
    <property type="entry name" value="REC_OmpR"/>
    <property type="match status" value="1"/>
</dbReference>
<reference evidence="9" key="1">
    <citation type="journal article" date="2014" name="Int. J. Syst. Evol. Microbiol.">
        <title>Complete genome of a new Firmicutes species belonging to the dominant human colonic microbiota ('Ruminococcus bicirculans') reveals two chromosomes and a selective capacity to utilize plant glucans.</title>
        <authorList>
            <consortium name="NISC Comparative Sequencing Program"/>
            <person name="Wegmann U."/>
            <person name="Louis P."/>
            <person name="Goesmann A."/>
            <person name="Henrissat B."/>
            <person name="Duncan S.H."/>
            <person name="Flint H.J."/>
        </authorList>
    </citation>
    <scope>NUCLEOTIDE SEQUENCE</scope>
    <source>
        <strain evidence="9">CECT 7184</strain>
    </source>
</reference>
<keyword evidence="10" id="KW-1185">Reference proteome</keyword>
<evidence type="ECO:0000313" key="9">
    <source>
        <dbReference type="EMBL" id="MDN3709478.1"/>
    </source>
</evidence>
<dbReference type="SUPFAM" id="SSF52172">
    <property type="entry name" value="CheY-like"/>
    <property type="match status" value="1"/>
</dbReference>
<evidence type="ECO:0000256" key="3">
    <source>
        <dbReference type="ARBA" id="ARBA00023125"/>
    </source>
</evidence>
<sequence length="229" mass="26374">MKHILLTEDDGDYASILQQYLEISGFKVTWAKDGKEALNILKDLSPDICILDVMMPEMDGFTLAENIISKNPGIPFLFLTAKGLKEDKIRGLKLGADDYVVKPFEVNELILRIRNIIKRSQKATATVDLEEKILIGSYSYDPKNYVISHKDDRYRITEKEALLLQFLYQHKNTLIRREDILKEVWGADDFFSGRSMDVFISRLRKYFSNDPTISITSIRGIGLEFNIKN</sequence>
<reference evidence="10" key="2">
    <citation type="journal article" date="2019" name="Int. J. Syst. Evol. Microbiol.">
        <title>The Global Catalogue of Microorganisms (GCM) 10K type strain sequencing project: providing services to taxonomists for standard genome sequencing and annotation.</title>
        <authorList>
            <consortium name="The Broad Institute Genomics Platform"/>
            <consortium name="The Broad Institute Genome Sequencing Center for Infectious Disease"/>
            <person name="Wu L."/>
            <person name="Ma J."/>
        </authorList>
    </citation>
    <scope>NUCLEOTIDE SEQUENCE [LARGE SCALE GENOMIC DNA]</scope>
    <source>
        <strain evidence="10">CECT 7184</strain>
    </source>
</reference>
<accession>A0ABT8D0U0</accession>
<dbReference type="PROSITE" id="PS50110">
    <property type="entry name" value="RESPONSE_REGULATORY"/>
    <property type="match status" value="1"/>
</dbReference>
<dbReference type="SMART" id="SM00448">
    <property type="entry name" value="REC"/>
    <property type="match status" value="1"/>
</dbReference>
<gene>
    <name evidence="8" type="ORF">QW060_12000</name>
    <name evidence="9" type="ORF">QW060_21005</name>
</gene>
<dbReference type="PANTHER" id="PTHR48111:SF40">
    <property type="entry name" value="PHOSPHATE REGULON TRANSCRIPTIONAL REGULATORY PROTEIN PHOB"/>
    <property type="match status" value="1"/>
</dbReference>
<dbReference type="Gene3D" id="6.10.250.690">
    <property type="match status" value="1"/>
</dbReference>
<feature type="domain" description="OmpR/PhoB-type" evidence="7">
    <location>
        <begin position="130"/>
        <end position="227"/>
    </location>
</feature>
<proteinExistence type="predicted"/>
<dbReference type="InterPro" id="IPR039420">
    <property type="entry name" value="WalR-like"/>
</dbReference>
<organism evidence="9 10">
    <name type="scientific">Paenimyroides ceti</name>
    <dbReference type="NCBI Taxonomy" id="395087"/>
    <lineage>
        <taxon>Bacteria</taxon>
        <taxon>Pseudomonadati</taxon>
        <taxon>Bacteroidota</taxon>
        <taxon>Flavobacteriia</taxon>
        <taxon>Flavobacteriales</taxon>
        <taxon>Flavobacteriaceae</taxon>
        <taxon>Paenimyroides</taxon>
    </lineage>
</organism>
<dbReference type="PROSITE" id="PS51755">
    <property type="entry name" value="OMPR_PHOB"/>
    <property type="match status" value="1"/>
</dbReference>
<dbReference type="InterPro" id="IPR011006">
    <property type="entry name" value="CheY-like_superfamily"/>
</dbReference>
<evidence type="ECO:0000256" key="5">
    <source>
        <dbReference type="PROSITE-ProRule" id="PRU01091"/>
    </source>
</evidence>
<feature type="domain" description="Response regulatory" evidence="6">
    <location>
        <begin position="3"/>
        <end position="117"/>
    </location>
</feature>
<protein>
    <submittedName>
        <fullName evidence="9">Response regulator transcription factor</fullName>
    </submittedName>
</protein>